<accession>A0A6L9E9A6</accession>
<dbReference type="EMBL" id="WXYO01000002">
    <property type="protein sequence ID" value="NAS11194.1"/>
    <property type="molecule type" value="Genomic_DNA"/>
</dbReference>
<evidence type="ECO:0000313" key="2">
    <source>
        <dbReference type="EMBL" id="NAS11194.1"/>
    </source>
</evidence>
<comment type="caution">
    <text evidence="2">The sequence shown here is derived from an EMBL/GenBank/DDBJ whole genome shotgun (WGS) entry which is preliminary data.</text>
</comment>
<proteinExistence type="predicted"/>
<reference evidence="2 3" key="1">
    <citation type="submission" date="2020-01" db="EMBL/GenBank/DDBJ databases">
        <title>Bacteria diversity of Porities sp.</title>
        <authorList>
            <person name="Wang G."/>
        </authorList>
    </citation>
    <scope>NUCLEOTIDE SEQUENCE [LARGE SCALE GENOMIC DNA]</scope>
    <source>
        <strain evidence="2 3">R33</strain>
    </source>
</reference>
<keyword evidence="3" id="KW-1185">Reference proteome</keyword>
<dbReference type="RefSeq" id="WP_161434236.1">
    <property type="nucleotide sequence ID" value="NZ_WXYO01000002.1"/>
</dbReference>
<gene>
    <name evidence="2" type="ORF">GTQ38_04230</name>
</gene>
<keyword evidence="1" id="KW-1133">Transmembrane helix</keyword>
<dbReference type="Proteomes" id="UP000475249">
    <property type="component" value="Unassembled WGS sequence"/>
</dbReference>
<keyword evidence="1" id="KW-0812">Transmembrane</keyword>
<keyword evidence="1" id="KW-0472">Membrane</keyword>
<sequence>MFSTGQLIFALFFILAFTVVLIVTYRKDKTIHKKNYKGFGWVGLGFTVFVIILFLIKHMLNK</sequence>
<feature type="transmembrane region" description="Helical" evidence="1">
    <location>
        <begin position="38"/>
        <end position="56"/>
    </location>
</feature>
<name>A0A6L9E9A6_9FLAO</name>
<evidence type="ECO:0000313" key="3">
    <source>
        <dbReference type="Proteomes" id="UP000475249"/>
    </source>
</evidence>
<protein>
    <submittedName>
        <fullName evidence="2">Uncharacterized protein</fullName>
    </submittedName>
</protein>
<dbReference type="AlphaFoldDB" id="A0A6L9E9A6"/>
<feature type="transmembrane region" description="Helical" evidence="1">
    <location>
        <begin position="6"/>
        <end position="26"/>
    </location>
</feature>
<organism evidence="2 3">
    <name type="scientific">Poritiphilus flavus</name>
    <dbReference type="NCBI Taxonomy" id="2697053"/>
    <lineage>
        <taxon>Bacteria</taxon>
        <taxon>Pseudomonadati</taxon>
        <taxon>Bacteroidota</taxon>
        <taxon>Flavobacteriia</taxon>
        <taxon>Flavobacteriales</taxon>
        <taxon>Flavobacteriaceae</taxon>
        <taxon>Poritiphilus</taxon>
    </lineage>
</organism>
<evidence type="ECO:0000256" key="1">
    <source>
        <dbReference type="SAM" id="Phobius"/>
    </source>
</evidence>